<dbReference type="Proteomes" id="UP000263377">
    <property type="component" value="Unassembled WGS sequence"/>
</dbReference>
<dbReference type="AlphaFoldDB" id="A0A373A4X9"/>
<dbReference type="RefSeq" id="WP_117490981.1">
    <property type="nucleotide sequence ID" value="NZ_QVIG01000001.1"/>
</dbReference>
<comment type="caution">
    <text evidence="1">The sequence shown here is derived from an EMBL/GenBank/DDBJ whole genome shotgun (WGS) entry which is preliminary data.</text>
</comment>
<sequence>MTDLDDALDEALWEAVVVQVAQSQRTYELIAEAAGKVRWKARRAGLTRKQAGMLVEMMISGEIKS</sequence>
<protein>
    <submittedName>
        <fullName evidence="1">Uncharacterized protein</fullName>
    </submittedName>
</protein>
<reference evidence="1 2" key="1">
    <citation type="submission" date="2018-08" db="EMBL/GenBank/DDBJ databases">
        <title>Diversity &amp; Physiological Properties of Lignin-Decomposing Actinobacteria from Soil.</title>
        <authorList>
            <person name="Roh S.G."/>
            <person name="Kim S.B."/>
        </authorList>
    </citation>
    <scope>NUCLEOTIDE SEQUENCE [LARGE SCALE GENOMIC DNA]</scope>
    <source>
        <strain evidence="1 2">MMS17-GH009</strain>
    </source>
</reference>
<evidence type="ECO:0000313" key="2">
    <source>
        <dbReference type="Proteomes" id="UP000263377"/>
    </source>
</evidence>
<organism evidence="1 2">
    <name type="scientific">Kitasatospora xanthocidica</name>
    <dbReference type="NCBI Taxonomy" id="83382"/>
    <lineage>
        <taxon>Bacteria</taxon>
        <taxon>Bacillati</taxon>
        <taxon>Actinomycetota</taxon>
        <taxon>Actinomycetes</taxon>
        <taxon>Kitasatosporales</taxon>
        <taxon>Streptomycetaceae</taxon>
        <taxon>Kitasatospora</taxon>
    </lineage>
</organism>
<name>A0A373A4X9_9ACTN</name>
<proteinExistence type="predicted"/>
<accession>A0A373A4X9</accession>
<gene>
    <name evidence="1" type="ORF">DR950_36250</name>
</gene>
<evidence type="ECO:0000313" key="1">
    <source>
        <dbReference type="EMBL" id="RGD62485.1"/>
    </source>
</evidence>
<dbReference type="EMBL" id="QVIG01000001">
    <property type="protein sequence ID" value="RGD62485.1"/>
    <property type="molecule type" value="Genomic_DNA"/>
</dbReference>
<keyword evidence="2" id="KW-1185">Reference proteome</keyword>